<accession>A0A3M7SR94</accession>
<organism evidence="2 3">
    <name type="scientific">Brachionus plicatilis</name>
    <name type="common">Marine rotifer</name>
    <name type="synonym">Brachionus muelleri</name>
    <dbReference type="NCBI Taxonomy" id="10195"/>
    <lineage>
        <taxon>Eukaryota</taxon>
        <taxon>Metazoa</taxon>
        <taxon>Spiralia</taxon>
        <taxon>Gnathifera</taxon>
        <taxon>Rotifera</taxon>
        <taxon>Eurotatoria</taxon>
        <taxon>Monogononta</taxon>
        <taxon>Pseudotrocha</taxon>
        <taxon>Ploima</taxon>
        <taxon>Brachionidae</taxon>
        <taxon>Brachionus</taxon>
    </lineage>
</organism>
<gene>
    <name evidence="2" type="ORF">BpHYR1_035444</name>
</gene>
<sequence length="153" mass="17571">MESELVEILKTSTAFMVVISFIKLVNYRILVIKSSKFLTEYKNHGKNLAKLTLKLSKICSNEIFLVITRQILGVFFAFLTLRAKVFSNFDSNPMYFILRKLESNLVSSNELVSLAKCSCEYKMVNGILVKNFVSFLFGLLGFISANRMNNFYF</sequence>
<keyword evidence="1" id="KW-1133">Transmembrane helix</keyword>
<dbReference type="EMBL" id="REGN01000886">
    <property type="protein sequence ID" value="RNA38354.1"/>
    <property type="molecule type" value="Genomic_DNA"/>
</dbReference>
<dbReference type="Proteomes" id="UP000276133">
    <property type="component" value="Unassembled WGS sequence"/>
</dbReference>
<keyword evidence="1" id="KW-0812">Transmembrane</keyword>
<keyword evidence="3" id="KW-1185">Reference proteome</keyword>
<keyword evidence="1" id="KW-0472">Membrane</keyword>
<feature type="transmembrane region" description="Helical" evidence="1">
    <location>
        <begin position="127"/>
        <end position="145"/>
    </location>
</feature>
<protein>
    <submittedName>
        <fullName evidence="2">Uncharacterized protein</fullName>
    </submittedName>
</protein>
<evidence type="ECO:0000256" key="1">
    <source>
        <dbReference type="SAM" id="Phobius"/>
    </source>
</evidence>
<feature type="transmembrane region" description="Helical" evidence="1">
    <location>
        <begin position="63"/>
        <end position="81"/>
    </location>
</feature>
<evidence type="ECO:0000313" key="3">
    <source>
        <dbReference type="Proteomes" id="UP000276133"/>
    </source>
</evidence>
<evidence type="ECO:0000313" key="2">
    <source>
        <dbReference type="EMBL" id="RNA38354.1"/>
    </source>
</evidence>
<reference evidence="2 3" key="1">
    <citation type="journal article" date="2018" name="Sci. Rep.">
        <title>Genomic signatures of local adaptation to the degree of environmental predictability in rotifers.</title>
        <authorList>
            <person name="Franch-Gras L."/>
            <person name="Hahn C."/>
            <person name="Garcia-Roger E.M."/>
            <person name="Carmona M.J."/>
            <person name="Serra M."/>
            <person name="Gomez A."/>
        </authorList>
    </citation>
    <scope>NUCLEOTIDE SEQUENCE [LARGE SCALE GENOMIC DNA]</scope>
    <source>
        <strain evidence="2">HYR1</strain>
    </source>
</reference>
<feature type="transmembrane region" description="Helical" evidence="1">
    <location>
        <begin position="12"/>
        <end position="31"/>
    </location>
</feature>
<comment type="caution">
    <text evidence="2">The sequence shown here is derived from an EMBL/GenBank/DDBJ whole genome shotgun (WGS) entry which is preliminary data.</text>
</comment>
<proteinExistence type="predicted"/>
<name>A0A3M7SR94_BRAPC</name>
<dbReference type="AlphaFoldDB" id="A0A3M7SR94"/>